<feature type="repeat" description="WD" evidence="3">
    <location>
        <begin position="598"/>
        <end position="639"/>
    </location>
</feature>
<dbReference type="InterPro" id="IPR001680">
    <property type="entry name" value="WD40_rpt"/>
</dbReference>
<feature type="repeat" description="WD" evidence="3">
    <location>
        <begin position="641"/>
        <end position="682"/>
    </location>
</feature>
<feature type="coiled-coil region" evidence="4">
    <location>
        <begin position="436"/>
        <end position="463"/>
    </location>
</feature>
<feature type="repeat" description="WD" evidence="3">
    <location>
        <begin position="813"/>
        <end position="853"/>
    </location>
</feature>
<evidence type="ECO:0000256" key="4">
    <source>
        <dbReference type="SAM" id="Coils"/>
    </source>
</evidence>
<feature type="repeat" description="WD" evidence="3">
    <location>
        <begin position="557"/>
        <end position="589"/>
    </location>
</feature>
<keyword evidence="8" id="KW-1185">Reference proteome</keyword>
<feature type="repeat" description="WD" evidence="3">
    <location>
        <begin position="770"/>
        <end position="811"/>
    </location>
</feature>
<feature type="repeat" description="WD" evidence="3">
    <location>
        <begin position="693"/>
        <end position="727"/>
    </location>
</feature>
<dbReference type="SUPFAM" id="SSF52540">
    <property type="entry name" value="P-loop containing nucleoside triphosphate hydrolases"/>
    <property type="match status" value="1"/>
</dbReference>
<feature type="repeat" description="WD" evidence="3">
    <location>
        <begin position="1021"/>
        <end position="1062"/>
    </location>
</feature>
<evidence type="ECO:0000313" key="7">
    <source>
        <dbReference type="EMBL" id="KST69611.1"/>
    </source>
</evidence>
<feature type="repeat" description="WD" evidence="3">
    <location>
        <begin position="895"/>
        <end position="936"/>
    </location>
</feature>
<dbReference type="CDD" id="cd00200">
    <property type="entry name" value="WD40"/>
    <property type="match status" value="2"/>
</dbReference>
<dbReference type="Pfam" id="PF14516">
    <property type="entry name" value="AAA_35"/>
    <property type="match status" value="1"/>
</dbReference>
<dbReference type="PROSITE" id="PS50294">
    <property type="entry name" value="WD_REPEATS_REGION"/>
    <property type="match status" value="12"/>
</dbReference>
<feature type="repeat" description="WD" evidence="3">
    <location>
        <begin position="937"/>
        <end position="978"/>
    </location>
</feature>
<feature type="repeat" description="WD" evidence="3">
    <location>
        <begin position="1105"/>
        <end position="1139"/>
    </location>
</feature>
<keyword evidence="4" id="KW-0175">Coiled coil</keyword>
<proteinExistence type="predicted"/>
<protein>
    <submittedName>
        <fullName evidence="7">Uncharacterized protein</fullName>
    </submittedName>
</protein>
<feature type="transmembrane region" description="Helical" evidence="5">
    <location>
        <begin position="460"/>
        <end position="483"/>
    </location>
</feature>
<dbReference type="EMBL" id="LMTZ01000018">
    <property type="protein sequence ID" value="KST69611.1"/>
    <property type="molecule type" value="Genomic_DNA"/>
</dbReference>
<feature type="repeat" description="WD" evidence="3">
    <location>
        <begin position="1063"/>
        <end position="1104"/>
    </location>
</feature>
<keyword evidence="1 3" id="KW-0853">WD repeat</keyword>
<dbReference type="InterPro" id="IPR019775">
    <property type="entry name" value="WD40_repeat_CS"/>
</dbReference>
<evidence type="ECO:0000313" key="6">
    <source>
        <dbReference type="EMBL" id="KST61826.1"/>
    </source>
</evidence>
<dbReference type="AlphaFoldDB" id="A0A0V7ZYT7"/>
<evidence type="ECO:0000313" key="8">
    <source>
        <dbReference type="Proteomes" id="UP000053372"/>
    </source>
</evidence>
<dbReference type="SMART" id="SM00320">
    <property type="entry name" value="WD40"/>
    <property type="match status" value="14"/>
</dbReference>
<dbReference type="InterPro" id="IPR050505">
    <property type="entry name" value="WDR55/POC1"/>
</dbReference>
<evidence type="ECO:0000256" key="3">
    <source>
        <dbReference type="PROSITE-ProRule" id="PRU00221"/>
    </source>
</evidence>
<dbReference type="Gene3D" id="3.40.50.300">
    <property type="entry name" value="P-loop containing nucleotide triphosphate hydrolases"/>
    <property type="match status" value="1"/>
</dbReference>
<dbReference type="InterPro" id="IPR036322">
    <property type="entry name" value="WD40_repeat_dom_sf"/>
</dbReference>
<feature type="repeat" description="WD" evidence="3">
    <location>
        <begin position="728"/>
        <end position="769"/>
    </location>
</feature>
<dbReference type="PROSITE" id="PS50082">
    <property type="entry name" value="WD_REPEATS_2"/>
    <property type="match status" value="14"/>
</dbReference>
<dbReference type="PRINTS" id="PR00320">
    <property type="entry name" value="GPROTEINBRPT"/>
</dbReference>
<sequence length="1177" mass="132530">MTNSPSHYEYQVGGSLSTNALSYVTRKADLEFYENLKAGEFCYVLNSRQMGKSSLRVQTMQKLQAEGFICAFIDLTGIGKEDVTAEKWYAGIVQSLVSSCQLGKKINWRIWWKERRDLLSPVQRLNLFIDEVLLVEIQQRIIIFVDEIDRVLSQSFSLDDFFALIRFFYNKRVDNPAYKRLTFALLGVATPSDLIADKTQTPFNIGKAIELYGFELDEAQPLIKGLEGKVDYPQNIIQEILNWTRGQPFLTQKLCQIVTNYSHQDYSINSKSISKVVQSSIIDNWEAQDEPEHLKTIRDRILRNEQKAGRLLVIYQEILHKGEILADGSLEQTDLRLSGLVIKNQGKLKVFNSIYRSVFHENWVEKELGKLRPYSQNFNVWVASNYEDESRLLQGKALEDALSWANNQNLSPLDYRFLSASQELEQRQTQQSLTVKEEESQILAKANDTLTQAQKKAKKILAVGSIFFVISLVAALFIGIQLVKARRERREAKISFRSSAIENKLYEQPFDGLIEGLKVAKQIQDLAKLMPVQEEAEKQVKKTLSQAISLVREWNRLEVNNVQFRDVSVSPHGQLIATGASDNIVRIWDGKGNLITTLKGHSDKIWNVRFSPDGKTLASSSYDGTIKLWNVKDGKFKKTILAHNNTWVRSISYSPDGKLLASSDSKGWVKLWNVKDGKLLQKIPANRKPVNWVTYVKFSPDGKTLASTSTNHTIKLWLVEDGKLLKTLKGHYGGVRSVDFSPDGKTLASASQDSTVKLWDLETGKQVQNFLGHRGTVWSVNFSPNGKKLASSGNDGTLKLWNLDNLDTLPQTLKGHTGTIRSITFSPDGKKLFSVGDHTLRIWSLKDMEPQTLVGNGGEIAAVSFSPDGKILAFADTDNSIKLWDTKSHKLQTNLKGHKKRVWDVSFSPDGKLLASASSDKTVKLWNLENRTEIYSRLGHTKKVNSVSFSPDSKLLASSSNDHTTKIWRVEDGELLQTLKGHINLVKAVSFSPNGKLLASASTDSRIILWNIDSGKISQIFDTGMGYLLNVAFSPDGKLIAAGDQQRIIKMWRVKDRKELYSLTNHRNGVRSISFSPNSELLASGSFDNTIKLWKVKDGQLLTTLEGHLNGVNKISFSPNGKTIASASRDGTVKLWKLNLDLDDLMKLGCGWLEDYLAIHPKEKELQKICNQHNTIN</sequence>
<dbReference type="InterPro" id="IPR020472">
    <property type="entry name" value="WD40_PAC1"/>
</dbReference>
<dbReference type="InterPro" id="IPR015943">
    <property type="entry name" value="WD40/YVTN_repeat-like_dom_sf"/>
</dbReference>
<dbReference type="Gene3D" id="2.130.10.10">
    <property type="entry name" value="YVTN repeat-like/Quinoprotein amine dehydrogenase"/>
    <property type="match status" value="5"/>
</dbReference>
<keyword evidence="5" id="KW-1133">Transmembrane helix</keyword>
<gene>
    <name evidence="7" type="ORF">BC008_04730</name>
    <name evidence="6" type="ORF">BC008_07210</name>
</gene>
<dbReference type="SUPFAM" id="SSF50978">
    <property type="entry name" value="WD40 repeat-like"/>
    <property type="match status" value="3"/>
</dbReference>
<dbReference type="OrthoDB" id="580957at2"/>
<keyword evidence="2" id="KW-0677">Repeat</keyword>
<dbReference type="EMBL" id="LMTZ01000170">
    <property type="protein sequence ID" value="KST61826.1"/>
    <property type="molecule type" value="Genomic_DNA"/>
</dbReference>
<organism evidence="7 8">
    <name type="scientific">Mastigocoleus testarum BC008</name>
    <dbReference type="NCBI Taxonomy" id="371196"/>
    <lineage>
        <taxon>Bacteria</taxon>
        <taxon>Bacillati</taxon>
        <taxon>Cyanobacteriota</taxon>
        <taxon>Cyanophyceae</taxon>
        <taxon>Nostocales</taxon>
        <taxon>Hapalosiphonaceae</taxon>
        <taxon>Mastigocoleus</taxon>
    </lineage>
</organism>
<evidence type="ECO:0000256" key="5">
    <source>
        <dbReference type="SAM" id="Phobius"/>
    </source>
</evidence>
<keyword evidence="5" id="KW-0472">Membrane</keyword>
<feature type="repeat" description="WD" evidence="3">
    <location>
        <begin position="979"/>
        <end position="1020"/>
    </location>
</feature>
<dbReference type="InterPro" id="IPR027417">
    <property type="entry name" value="P-loop_NTPase"/>
</dbReference>
<accession>A0A0V7ZYT7</accession>
<comment type="caution">
    <text evidence="7">The sequence shown here is derived from an EMBL/GenBank/DDBJ whole genome shotgun (WGS) entry which is preliminary data.</text>
</comment>
<dbReference type="RefSeq" id="WP_058183235.1">
    <property type="nucleotide sequence ID" value="NZ_LMTZ01000018.1"/>
</dbReference>
<evidence type="ECO:0000256" key="2">
    <source>
        <dbReference type="ARBA" id="ARBA00022737"/>
    </source>
</evidence>
<reference evidence="7 8" key="1">
    <citation type="journal article" date="2015" name="Genome Announc.">
        <title>Draft Genome of the Euendolithic (true boring) Cyanobacterium Mastigocoleus testarum strain BC008.</title>
        <authorList>
            <person name="Guida B.S."/>
            <person name="Garcia-Pichel F."/>
        </authorList>
    </citation>
    <scope>NUCLEOTIDE SEQUENCE [LARGE SCALE GENOMIC DNA]</scope>
    <source>
        <strain evidence="7 8">BC008</strain>
    </source>
</reference>
<feature type="repeat" description="WD" evidence="3">
    <location>
        <begin position="853"/>
        <end position="894"/>
    </location>
</feature>
<dbReference type="PANTHER" id="PTHR44019:SF8">
    <property type="entry name" value="POC1 CENTRIOLAR PROTEIN HOMOLOG"/>
    <property type="match status" value="1"/>
</dbReference>
<name>A0A0V7ZYT7_9CYAN</name>
<evidence type="ECO:0000256" key="1">
    <source>
        <dbReference type="ARBA" id="ARBA00022574"/>
    </source>
</evidence>
<dbReference type="Pfam" id="PF00400">
    <property type="entry name" value="WD40"/>
    <property type="match status" value="14"/>
</dbReference>
<keyword evidence="5" id="KW-0812">Transmembrane</keyword>
<dbReference type="Proteomes" id="UP000053372">
    <property type="component" value="Unassembled WGS sequence"/>
</dbReference>
<dbReference type="PROSITE" id="PS00678">
    <property type="entry name" value="WD_REPEATS_1"/>
    <property type="match status" value="5"/>
</dbReference>
<dbReference type="PANTHER" id="PTHR44019">
    <property type="entry name" value="WD REPEAT-CONTAINING PROTEIN 55"/>
    <property type="match status" value="1"/>
</dbReference>